<reference evidence="1" key="1">
    <citation type="submission" date="2021-01" db="UniProtKB">
        <authorList>
            <consortium name="EnsemblPlants"/>
        </authorList>
    </citation>
    <scope>IDENTIFICATION</scope>
</reference>
<evidence type="ECO:0000313" key="1">
    <source>
        <dbReference type="EnsemblPlants" id="Kaladp0093s0061.1.v1.1"/>
    </source>
</evidence>
<keyword evidence="2" id="KW-1185">Reference proteome</keyword>
<accession>A0A7N0UZA7</accession>
<dbReference type="AlphaFoldDB" id="A0A7N0UZA7"/>
<dbReference type="PANTHER" id="PTHR33601">
    <property type="entry name" value="PROTEIN LITTLE ZIPPER 4"/>
    <property type="match status" value="1"/>
</dbReference>
<dbReference type="InterPro" id="IPR039312">
    <property type="entry name" value="ZPR"/>
</dbReference>
<name>A0A7N0UZA7_KALFE</name>
<dbReference type="OMA" id="SASCHNK"/>
<evidence type="ECO:0000313" key="2">
    <source>
        <dbReference type="Proteomes" id="UP000594263"/>
    </source>
</evidence>
<dbReference type="Gramene" id="Kaladp0093s0061.1.v1.1">
    <property type="protein sequence ID" value="Kaladp0093s0061.1.v1.1"/>
    <property type="gene ID" value="Kaladp0093s0061.v1.1"/>
</dbReference>
<dbReference type="EnsemblPlants" id="Kaladp0093s0061.1.v1.1">
    <property type="protein sequence ID" value="Kaladp0093s0061.1.v1.1"/>
    <property type="gene ID" value="Kaladp0093s0061.v1.1"/>
</dbReference>
<organism evidence="1 2">
    <name type="scientific">Kalanchoe fedtschenkoi</name>
    <name type="common">Lavender scallops</name>
    <name type="synonym">South American air plant</name>
    <dbReference type="NCBI Taxonomy" id="63787"/>
    <lineage>
        <taxon>Eukaryota</taxon>
        <taxon>Viridiplantae</taxon>
        <taxon>Streptophyta</taxon>
        <taxon>Embryophyta</taxon>
        <taxon>Tracheophyta</taxon>
        <taxon>Spermatophyta</taxon>
        <taxon>Magnoliopsida</taxon>
        <taxon>eudicotyledons</taxon>
        <taxon>Gunneridae</taxon>
        <taxon>Pentapetalae</taxon>
        <taxon>Saxifragales</taxon>
        <taxon>Crassulaceae</taxon>
        <taxon>Kalanchoe</taxon>
    </lineage>
</organism>
<protein>
    <submittedName>
        <fullName evidence="1">Uncharacterized protein</fullName>
    </submittedName>
</protein>
<dbReference type="PANTHER" id="PTHR33601:SF1">
    <property type="entry name" value="PROTEIN LITTLE ZIPPER 4"/>
    <property type="match status" value="1"/>
</dbReference>
<proteinExistence type="predicted"/>
<dbReference type="Proteomes" id="UP000594263">
    <property type="component" value="Unplaced"/>
</dbReference>
<sequence length="89" mass="10616">MSPRSGFVHSVVKMEKPLKSCRIRLRNSIRRRRLLKRRMKMETENLKLYLENIRILTENEKLKNQAVMLCEENKELLSQLRTKSSPTTS</sequence>